<evidence type="ECO:0000313" key="5">
    <source>
        <dbReference type="Proteomes" id="UP000035083"/>
    </source>
</evidence>
<keyword evidence="2" id="KW-0560">Oxidoreductase</keyword>
<feature type="region of interest" description="Disordered" evidence="3">
    <location>
        <begin position="250"/>
        <end position="277"/>
    </location>
</feature>
<dbReference type="SUPFAM" id="SSF51735">
    <property type="entry name" value="NAD(P)-binding Rossmann-fold domains"/>
    <property type="match status" value="1"/>
</dbReference>
<dbReference type="CDD" id="cd05233">
    <property type="entry name" value="SDR_c"/>
    <property type="match status" value="1"/>
</dbReference>
<dbReference type="Pfam" id="PF00106">
    <property type="entry name" value="adh_short"/>
    <property type="match status" value="1"/>
</dbReference>
<name>L7LET8_9ACTN</name>
<reference evidence="4 5" key="1">
    <citation type="submission" date="2012-12" db="EMBL/GenBank/DDBJ databases">
        <title>Whole genome shotgun sequence of Gordonia sihwensis NBRC 108236.</title>
        <authorList>
            <person name="Yoshida I."/>
            <person name="Hosoyama A."/>
            <person name="Tsuchikane K."/>
            <person name="Ando Y."/>
            <person name="Baba S."/>
            <person name="Ohji S."/>
            <person name="Hamada M."/>
            <person name="Tamura T."/>
            <person name="Yamazoe A."/>
            <person name="Yamazaki S."/>
            <person name="Fujita N."/>
        </authorList>
    </citation>
    <scope>NUCLEOTIDE SEQUENCE [LARGE SCALE GENOMIC DNA]</scope>
    <source>
        <strain evidence="4 5">NBRC 108236</strain>
    </source>
</reference>
<dbReference type="eggNOG" id="COG4221">
    <property type="taxonomic scope" value="Bacteria"/>
</dbReference>
<organism evidence="4 5">
    <name type="scientific">Gordonia sihwensis NBRC 108236</name>
    <dbReference type="NCBI Taxonomy" id="1223544"/>
    <lineage>
        <taxon>Bacteria</taxon>
        <taxon>Bacillati</taxon>
        <taxon>Actinomycetota</taxon>
        <taxon>Actinomycetes</taxon>
        <taxon>Mycobacteriales</taxon>
        <taxon>Gordoniaceae</taxon>
        <taxon>Gordonia</taxon>
    </lineage>
</organism>
<dbReference type="RefSeq" id="WP_006894445.1">
    <property type="nucleotide sequence ID" value="NZ_BANU01000001.1"/>
</dbReference>
<proteinExistence type="inferred from homology"/>
<dbReference type="InterPro" id="IPR002347">
    <property type="entry name" value="SDR_fam"/>
</dbReference>
<dbReference type="AlphaFoldDB" id="L7LET8"/>
<dbReference type="PRINTS" id="PR00081">
    <property type="entry name" value="GDHRDH"/>
</dbReference>
<dbReference type="Proteomes" id="UP000035083">
    <property type="component" value="Unassembled WGS sequence"/>
</dbReference>
<comment type="similarity">
    <text evidence="1">Belongs to the short-chain dehydrogenases/reductases (SDR) family.</text>
</comment>
<sequence length="277" mass="28712">MRFQPHPGRRPVLVAGASSGIGEATALALAAVGHPVALGARRVEKCAATAARIVADGGEAVAVALDVTDDDAVRTAVDAAQEALGPLEVVVAGAGDLQIGRAHEMPVDEWAAQIDVHLVGAYRLYRAVAPAMIARRRGDIVFISSDVVAHPRPWSSAYVAAKCGVEGMVATIDMELEGTGVRAGLVRPGQTITGMGMNLDQKQTEAMLNDWIAFGLARHGNFLTPENLASAVMAMISMPPGAHMRSVDVEAEGELVPPESSTPAQPEPVAHSEGAPA</sequence>
<evidence type="ECO:0000313" key="4">
    <source>
        <dbReference type="EMBL" id="GAC59261.1"/>
    </source>
</evidence>
<dbReference type="InterPro" id="IPR036291">
    <property type="entry name" value="NAD(P)-bd_dom_sf"/>
</dbReference>
<dbReference type="PANTHER" id="PTHR43669:SF3">
    <property type="entry name" value="ALCOHOL DEHYDROGENASE, PUTATIVE (AFU_ORTHOLOGUE AFUA_3G03445)-RELATED"/>
    <property type="match status" value="1"/>
</dbReference>
<dbReference type="PANTHER" id="PTHR43669">
    <property type="entry name" value="5-KETO-D-GLUCONATE 5-REDUCTASE"/>
    <property type="match status" value="1"/>
</dbReference>
<comment type="caution">
    <text evidence="4">The sequence shown here is derived from an EMBL/GenBank/DDBJ whole genome shotgun (WGS) entry which is preliminary data.</text>
</comment>
<evidence type="ECO:0000256" key="3">
    <source>
        <dbReference type="SAM" id="MobiDB-lite"/>
    </source>
</evidence>
<keyword evidence="5" id="KW-1185">Reference proteome</keyword>
<dbReference type="Gene3D" id="3.40.50.720">
    <property type="entry name" value="NAD(P)-binding Rossmann-like Domain"/>
    <property type="match status" value="1"/>
</dbReference>
<dbReference type="GO" id="GO:0016491">
    <property type="term" value="F:oxidoreductase activity"/>
    <property type="evidence" value="ECO:0007669"/>
    <property type="project" value="UniProtKB-KW"/>
</dbReference>
<evidence type="ECO:0000256" key="2">
    <source>
        <dbReference type="ARBA" id="ARBA00023002"/>
    </source>
</evidence>
<accession>L7LET8</accession>
<gene>
    <name evidence="4" type="ORF">GSI01S_01_02260</name>
</gene>
<dbReference type="NCBIfam" id="NF005854">
    <property type="entry name" value="PRK07775.1"/>
    <property type="match status" value="1"/>
</dbReference>
<protein>
    <submittedName>
        <fullName evidence="4">Putative oxidoreductase</fullName>
    </submittedName>
</protein>
<evidence type="ECO:0000256" key="1">
    <source>
        <dbReference type="ARBA" id="ARBA00006484"/>
    </source>
</evidence>
<dbReference type="EMBL" id="BANU01000001">
    <property type="protein sequence ID" value="GAC59261.1"/>
    <property type="molecule type" value="Genomic_DNA"/>
</dbReference>